<reference evidence="1 2" key="2">
    <citation type="submission" date="2018-11" db="EMBL/GenBank/DDBJ databases">
        <authorList>
            <consortium name="Pathogen Informatics"/>
        </authorList>
    </citation>
    <scope>NUCLEOTIDE SEQUENCE [LARGE SCALE GENOMIC DNA]</scope>
</reference>
<proteinExistence type="predicted"/>
<dbReference type="WBParaSite" id="NBR_0000463201-mRNA-1">
    <property type="protein sequence ID" value="NBR_0000463201-mRNA-1"/>
    <property type="gene ID" value="NBR_0000463201"/>
</dbReference>
<organism evidence="3">
    <name type="scientific">Nippostrongylus brasiliensis</name>
    <name type="common">Rat hookworm</name>
    <dbReference type="NCBI Taxonomy" id="27835"/>
    <lineage>
        <taxon>Eukaryota</taxon>
        <taxon>Metazoa</taxon>
        <taxon>Ecdysozoa</taxon>
        <taxon>Nematoda</taxon>
        <taxon>Chromadorea</taxon>
        <taxon>Rhabditida</taxon>
        <taxon>Rhabditina</taxon>
        <taxon>Rhabditomorpha</taxon>
        <taxon>Strongyloidea</taxon>
        <taxon>Heligmosomidae</taxon>
        <taxon>Nippostrongylus</taxon>
    </lineage>
</organism>
<dbReference type="Proteomes" id="UP000271162">
    <property type="component" value="Unassembled WGS sequence"/>
</dbReference>
<dbReference type="AlphaFoldDB" id="A0A0N4XQ30"/>
<name>A0A0N4XQ30_NIPBR</name>
<keyword evidence="2" id="KW-1185">Reference proteome</keyword>
<protein>
    <submittedName>
        <fullName evidence="1 3">Uncharacterized protein</fullName>
    </submittedName>
</protein>
<reference evidence="3" key="1">
    <citation type="submission" date="2017-02" db="UniProtKB">
        <authorList>
            <consortium name="WormBaseParasite"/>
        </authorList>
    </citation>
    <scope>IDENTIFICATION</scope>
</reference>
<sequence length="267" mass="29395">MYVYGVVRVQLTWTALGGGEVLTSFSRTTEELSFLEECLLRCLQQRGIPERNWNGVKVDELFVSDRHDSGVNPKFYVVADEYLPIDSSGHLPKGILNLCRGEEGPSRLSEGLTGLSSCCLTIVDACDRLLHPDICLSVERTPPVVVSRGPMSFTLIRALFLNGTLAVVELDEAAGDDDIEELVDKLRSNRDPSEVLSKYCCYVKSRTALSYWPNLAEHLCNTLHKSPTSSPKADEPSDRAGGSLSSLFLQKTMSANLCGLCFEKQSV</sequence>
<evidence type="ECO:0000313" key="3">
    <source>
        <dbReference type="WBParaSite" id="NBR_0000463201-mRNA-1"/>
    </source>
</evidence>
<evidence type="ECO:0000313" key="2">
    <source>
        <dbReference type="Proteomes" id="UP000271162"/>
    </source>
</evidence>
<gene>
    <name evidence="1" type="ORF">NBR_LOCUS4632</name>
</gene>
<evidence type="ECO:0000313" key="1">
    <source>
        <dbReference type="EMBL" id="VDL68221.1"/>
    </source>
</evidence>
<accession>A0A0N4XQ30</accession>
<dbReference type="EMBL" id="UYSL01009100">
    <property type="protein sequence ID" value="VDL68221.1"/>
    <property type="molecule type" value="Genomic_DNA"/>
</dbReference>